<evidence type="ECO:0000313" key="3">
    <source>
        <dbReference type="Proteomes" id="UP000593575"/>
    </source>
</evidence>
<reference evidence="2 3" key="1">
    <citation type="journal article" date="2019" name="Genome Biol. Evol.">
        <title>Insights into the evolution of the New World diploid cottons (Gossypium, subgenus Houzingenia) based on genome sequencing.</title>
        <authorList>
            <person name="Grover C.E."/>
            <person name="Arick M.A. 2nd"/>
            <person name="Thrash A."/>
            <person name="Conover J.L."/>
            <person name="Sanders W.S."/>
            <person name="Peterson D.G."/>
            <person name="Frelichowski J.E."/>
            <person name="Scheffler J.A."/>
            <person name="Scheffler B.E."/>
            <person name="Wendel J.F."/>
        </authorList>
    </citation>
    <scope>NUCLEOTIDE SEQUENCE [LARGE SCALE GENOMIC DNA]</scope>
    <source>
        <strain evidence="2">6</strain>
        <tissue evidence="2">Leaf</tissue>
    </source>
</reference>
<dbReference type="InterPro" id="IPR040256">
    <property type="entry name" value="At4g02000-like"/>
</dbReference>
<feature type="non-terminal residue" evidence="2">
    <location>
        <position position="1"/>
    </location>
</feature>
<dbReference type="PANTHER" id="PTHR31286">
    <property type="entry name" value="GLYCINE-RICH CELL WALL STRUCTURAL PROTEIN 1.8-LIKE"/>
    <property type="match status" value="1"/>
</dbReference>
<evidence type="ECO:0000259" key="1">
    <source>
        <dbReference type="Pfam" id="PF14111"/>
    </source>
</evidence>
<dbReference type="Proteomes" id="UP000593575">
    <property type="component" value="Unassembled WGS sequence"/>
</dbReference>
<proteinExistence type="predicted"/>
<sequence>SADGGGVSRSTYRDGESFNVACFVQGDVDSLTESIKSFTKNISRLVVVKLLGRKIGYQALLYKVYSLWKPSGPIRIMDLENDYFLIKLQSEDNYVRALTEGPWVVYGQYLTIQPWLKLFSPGQPFPSSIIVWIYFLGIPSFMYRKSVIKSIGEIIGRVIKLDDNTKSVHMGCFA</sequence>
<dbReference type="EMBL" id="JABFAE010000003">
    <property type="protein sequence ID" value="MBA0824695.1"/>
    <property type="molecule type" value="Genomic_DNA"/>
</dbReference>
<dbReference type="InterPro" id="IPR025558">
    <property type="entry name" value="DUF4283"/>
</dbReference>
<accession>A0A7J9IU50</accession>
<dbReference type="Pfam" id="PF14111">
    <property type="entry name" value="DUF4283"/>
    <property type="match status" value="1"/>
</dbReference>
<dbReference type="PANTHER" id="PTHR31286:SF173">
    <property type="entry name" value="DUF4283 DOMAIN-CONTAINING PROTEIN"/>
    <property type="match status" value="1"/>
</dbReference>
<gene>
    <name evidence="2" type="ORF">Goarm_021343</name>
</gene>
<dbReference type="AlphaFoldDB" id="A0A7J9IU50"/>
<keyword evidence="3" id="KW-1185">Reference proteome</keyword>
<name>A0A7J9IU50_9ROSI</name>
<evidence type="ECO:0000313" key="2">
    <source>
        <dbReference type="EMBL" id="MBA0824695.1"/>
    </source>
</evidence>
<feature type="non-terminal residue" evidence="2">
    <location>
        <position position="174"/>
    </location>
</feature>
<comment type="caution">
    <text evidence="2">The sequence shown here is derived from an EMBL/GenBank/DDBJ whole genome shotgun (WGS) entry which is preliminary data.</text>
</comment>
<feature type="domain" description="DUF4283" evidence="1">
    <location>
        <begin position="42"/>
        <end position="122"/>
    </location>
</feature>
<protein>
    <recommendedName>
        <fullName evidence="1">DUF4283 domain-containing protein</fullName>
    </recommendedName>
</protein>
<organism evidence="2 3">
    <name type="scientific">Gossypium armourianum</name>
    <dbReference type="NCBI Taxonomy" id="34283"/>
    <lineage>
        <taxon>Eukaryota</taxon>
        <taxon>Viridiplantae</taxon>
        <taxon>Streptophyta</taxon>
        <taxon>Embryophyta</taxon>
        <taxon>Tracheophyta</taxon>
        <taxon>Spermatophyta</taxon>
        <taxon>Magnoliopsida</taxon>
        <taxon>eudicotyledons</taxon>
        <taxon>Gunneridae</taxon>
        <taxon>Pentapetalae</taxon>
        <taxon>rosids</taxon>
        <taxon>malvids</taxon>
        <taxon>Malvales</taxon>
        <taxon>Malvaceae</taxon>
        <taxon>Malvoideae</taxon>
        <taxon>Gossypium</taxon>
    </lineage>
</organism>